<feature type="signal peptide" evidence="3">
    <location>
        <begin position="1"/>
        <end position="26"/>
    </location>
</feature>
<sequence>MEGLQCMFCTFLIFLTKLLFDSGSLGSLTIEKVDVQNNSCVFRNHTIRNGQYGRPSNHCVHALCMARARQVVYQNCSPPEEYTPGDQKCIIYQNMSFRFPYCCPKTVCSKS</sequence>
<feature type="domain" description="Single" evidence="4">
    <location>
        <begin position="40"/>
        <end position="108"/>
    </location>
</feature>
<dbReference type="AlphaFoldDB" id="A0A224Y3J2"/>
<reference evidence="5" key="1">
    <citation type="journal article" date="2017" name="Parasit. Vectors">
        <title>Sialotranscriptomics of Rhipicephalus zambeziensis reveals intricate expression profiles of secretory proteins and suggests tight temporal transcriptional regulation during blood-feeding.</title>
        <authorList>
            <person name="de Castro M.H."/>
            <person name="de Klerk D."/>
            <person name="Pienaar R."/>
            <person name="Rees D.J.G."/>
            <person name="Mans B.J."/>
        </authorList>
    </citation>
    <scope>NUCLEOTIDE SEQUENCE</scope>
    <source>
        <tissue evidence="5">Salivary glands</tissue>
    </source>
</reference>
<keyword evidence="3" id="KW-0732">Signal</keyword>
<evidence type="ECO:0000256" key="2">
    <source>
        <dbReference type="ARBA" id="ARBA00022525"/>
    </source>
</evidence>
<keyword evidence="2" id="KW-0964">Secreted</keyword>
<accession>A0A224Y3J2</accession>
<comment type="subcellular location">
    <subcellularLocation>
        <location evidence="1">Secreted</location>
    </subcellularLocation>
</comment>
<dbReference type="EMBL" id="GFPF01000159">
    <property type="protein sequence ID" value="MAA11305.1"/>
    <property type="molecule type" value="Transcribed_RNA"/>
</dbReference>
<evidence type="ECO:0000256" key="1">
    <source>
        <dbReference type="ARBA" id="ARBA00004613"/>
    </source>
</evidence>
<evidence type="ECO:0000313" key="5">
    <source>
        <dbReference type="EMBL" id="MAA11305.1"/>
    </source>
</evidence>
<dbReference type="SMART" id="SM01318">
    <property type="entry name" value="SVWC"/>
    <property type="match status" value="1"/>
</dbReference>
<evidence type="ECO:0000259" key="4">
    <source>
        <dbReference type="SMART" id="SM01318"/>
    </source>
</evidence>
<proteinExistence type="predicted"/>
<feature type="chain" id="PRO_5012352665" evidence="3">
    <location>
        <begin position="27"/>
        <end position="111"/>
    </location>
</feature>
<name>A0A224Y3J2_9ACAR</name>
<dbReference type="Pfam" id="PF15430">
    <property type="entry name" value="SVWC"/>
    <property type="match status" value="1"/>
</dbReference>
<protein>
    <submittedName>
        <fullName evidence="5">8.9 kDa family member</fullName>
    </submittedName>
</protein>
<dbReference type="InterPro" id="IPR029277">
    <property type="entry name" value="SVWC_dom"/>
</dbReference>
<dbReference type="GO" id="GO:0005576">
    <property type="term" value="C:extracellular region"/>
    <property type="evidence" value="ECO:0007669"/>
    <property type="project" value="UniProtKB-SubCell"/>
</dbReference>
<organism evidence="5">
    <name type="scientific">Rhipicephalus zambeziensis</name>
    <dbReference type="NCBI Taxonomy" id="60191"/>
    <lineage>
        <taxon>Eukaryota</taxon>
        <taxon>Metazoa</taxon>
        <taxon>Ecdysozoa</taxon>
        <taxon>Arthropoda</taxon>
        <taxon>Chelicerata</taxon>
        <taxon>Arachnida</taxon>
        <taxon>Acari</taxon>
        <taxon>Parasitiformes</taxon>
        <taxon>Ixodida</taxon>
        <taxon>Ixodoidea</taxon>
        <taxon>Ixodidae</taxon>
        <taxon>Rhipicephalinae</taxon>
        <taxon>Rhipicephalus</taxon>
        <taxon>Rhipicephalus</taxon>
    </lineage>
</organism>
<evidence type="ECO:0000256" key="3">
    <source>
        <dbReference type="SAM" id="SignalP"/>
    </source>
</evidence>